<accession>A0A1Z4M2L0</accession>
<geneLocation type="plasmid" evidence="3">
    <name>Plasmid1 dna</name>
</geneLocation>
<feature type="domain" description="DUF4384" evidence="1">
    <location>
        <begin position="3"/>
        <end position="57"/>
    </location>
</feature>
<name>A0A1Z4M2L0_9CYAN</name>
<sequence length="104" mass="11694">MLKDTSGEVCCFCPSCFAPQNKLETGKTTLPQADSPRTSFPIEGRPGKEQILAIITPKIPNLEWLPNPSDEPLTLTEDYLNTLLDYTNNSKETQILYTEYQVVK</sequence>
<keyword evidence="3" id="KW-1185">Reference proteome</keyword>
<dbReference type="Pfam" id="PF14326">
    <property type="entry name" value="DUF4384"/>
    <property type="match status" value="1"/>
</dbReference>
<gene>
    <name evidence="2" type="ORF">NIES267_72360</name>
</gene>
<evidence type="ECO:0000259" key="1">
    <source>
        <dbReference type="Pfam" id="PF14326"/>
    </source>
</evidence>
<organism evidence="2 3">
    <name type="scientific">Calothrix parasitica NIES-267</name>
    <dbReference type="NCBI Taxonomy" id="1973488"/>
    <lineage>
        <taxon>Bacteria</taxon>
        <taxon>Bacillati</taxon>
        <taxon>Cyanobacteriota</taxon>
        <taxon>Cyanophyceae</taxon>
        <taxon>Nostocales</taxon>
        <taxon>Calotrichaceae</taxon>
        <taxon>Calothrix</taxon>
    </lineage>
</organism>
<proteinExistence type="predicted"/>
<dbReference type="AlphaFoldDB" id="A0A1Z4M2L0"/>
<reference evidence="2 3" key="1">
    <citation type="submission" date="2017-06" db="EMBL/GenBank/DDBJ databases">
        <title>Genome sequencing of cyanobaciteial culture collection at National Institute for Environmental Studies (NIES).</title>
        <authorList>
            <person name="Hirose Y."/>
            <person name="Shimura Y."/>
            <person name="Fujisawa T."/>
            <person name="Nakamura Y."/>
            <person name="Kawachi M."/>
        </authorList>
    </citation>
    <scope>NUCLEOTIDE SEQUENCE [LARGE SCALE GENOMIC DNA]</scope>
    <source>
        <strain evidence="2 3">NIES-267</strain>
        <plasmid evidence="3">Plasmid1 dna</plasmid>
    </source>
</reference>
<evidence type="ECO:0000313" key="2">
    <source>
        <dbReference type="EMBL" id="BAY87712.1"/>
    </source>
</evidence>
<keyword evidence="2" id="KW-0614">Plasmid</keyword>
<protein>
    <recommendedName>
        <fullName evidence="1">DUF4384 domain-containing protein</fullName>
    </recommendedName>
</protein>
<dbReference type="EMBL" id="AP018228">
    <property type="protein sequence ID" value="BAY87712.1"/>
    <property type="molecule type" value="Genomic_DNA"/>
</dbReference>
<dbReference type="InterPro" id="IPR025493">
    <property type="entry name" value="DUF4384"/>
</dbReference>
<evidence type="ECO:0000313" key="3">
    <source>
        <dbReference type="Proteomes" id="UP000218418"/>
    </source>
</evidence>
<dbReference type="Proteomes" id="UP000218418">
    <property type="component" value="Plasmid plasmid1"/>
</dbReference>